<evidence type="ECO:0000259" key="7">
    <source>
        <dbReference type="SMART" id="SM00859"/>
    </source>
</evidence>
<dbReference type="UniPathway" id="UPA00033">
    <property type="reaction ID" value="UER00037"/>
</dbReference>
<dbReference type="STRING" id="765420.OSCT_2487"/>
<feature type="binding site" evidence="6">
    <location>
        <position position="330"/>
    </location>
    <ligand>
        <name>NADP(+)</name>
        <dbReference type="ChEBI" id="CHEBI:58349"/>
    </ligand>
</feature>
<dbReference type="Proteomes" id="UP000054010">
    <property type="component" value="Unassembled WGS sequence"/>
</dbReference>
<evidence type="ECO:0000313" key="9">
    <source>
        <dbReference type="Proteomes" id="UP000054010"/>
    </source>
</evidence>
<comment type="function">
    <text evidence="6">Catalyzes the NADPH-dependent reduction of [LysW]-aminoadipate 6-phosphate to yield [LysW]-aminoadipate 6-semialdehyde.</text>
</comment>
<comment type="pathway">
    <text evidence="6">Amino-acid biosynthesis; L-lysine biosynthesis via AAA pathway; L-lysine from L-alpha-aminoadipate (Thermus route): step 3/5.</text>
</comment>
<keyword evidence="5 6" id="KW-0457">Lysine biosynthesis</keyword>
<evidence type="ECO:0000256" key="3">
    <source>
        <dbReference type="ARBA" id="ARBA00022857"/>
    </source>
</evidence>
<dbReference type="Pfam" id="PF01118">
    <property type="entry name" value="Semialdhyde_dh"/>
    <property type="match status" value="1"/>
</dbReference>
<dbReference type="SMART" id="SM00859">
    <property type="entry name" value="Semialdhyde_dh"/>
    <property type="match status" value="1"/>
</dbReference>
<dbReference type="Pfam" id="PF22698">
    <property type="entry name" value="Semialdhyde_dhC_1"/>
    <property type="match status" value="1"/>
</dbReference>
<dbReference type="AlphaFoldDB" id="E1IGN6"/>
<dbReference type="SUPFAM" id="SSF51735">
    <property type="entry name" value="NAD(P)-binding Rossmann-fold domains"/>
    <property type="match status" value="1"/>
</dbReference>
<evidence type="ECO:0000313" key="8">
    <source>
        <dbReference type="EMBL" id="EFO79623.1"/>
    </source>
</evidence>
<evidence type="ECO:0000256" key="6">
    <source>
        <dbReference type="HAMAP-Rule" id="MF_02083"/>
    </source>
</evidence>
<organism evidence="8 9">
    <name type="scientific">Oscillochloris trichoides DG-6</name>
    <dbReference type="NCBI Taxonomy" id="765420"/>
    <lineage>
        <taxon>Bacteria</taxon>
        <taxon>Bacillati</taxon>
        <taxon>Chloroflexota</taxon>
        <taxon>Chloroflexia</taxon>
        <taxon>Chloroflexales</taxon>
        <taxon>Chloroflexineae</taxon>
        <taxon>Oscillochloridaceae</taxon>
        <taxon>Oscillochloris</taxon>
    </lineage>
</organism>
<dbReference type="InterPro" id="IPR050085">
    <property type="entry name" value="AGPR"/>
</dbReference>
<gene>
    <name evidence="6" type="primary">lysY</name>
    <name evidence="8" type="ORF">OSCT_2487</name>
</gene>
<dbReference type="GO" id="GO:0051287">
    <property type="term" value="F:NAD binding"/>
    <property type="evidence" value="ECO:0007669"/>
    <property type="project" value="InterPro"/>
</dbReference>
<dbReference type="PANTHER" id="PTHR32338:SF11">
    <property type="entry name" value="[LYSW]-L-2-AMINOADIPATE_[LYSW]-L-GLUTAMATE PHOSPHATE REDUCTASE-RELATED"/>
    <property type="match status" value="1"/>
</dbReference>
<feature type="active site" evidence="6">
    <location>
        <position position="166"/>
    </location>
</feature>
<dbReference type="HAMAP" id="MF_02083">
    <property type="entry name" value="LysY"/>
    <property type="match status" value="1"/>
</dbReference>
<dbReference type="EMBL" id="ADVR01000110">
    <property type="protein sequence ID" value="EFO79623.1"/>
    <property type="molecule type" value="Genomic_DNA"/>
</dbReference>
<dbReference type="GO" id="GO:0070401">
    <property type="term" value="F:NADP+ binding"/>
    <property type="evidence" value="ECO:0007669"/>
    <property type="project" value="InterPro"/>
</dbReference>
<dbReference type="CDD" id="cd24151">
    <property type="entry name" value="AGPR_1_N_LysY"/>
    <property type="match status" value="1"/>
</dbReference>
<dbReference type="InterPro" id="IPR037535">
    <property type="entry name" value="LysY"/>
</dbReference>
<comment type="caution">
    <text evidence="6">Lacks conserved residue(s) required for the propagation of feature annotation.</text>
</comment>
<dbReference type="GO" id="GO:0003942">
    <property type="term" value="F:N-acetyl-gamma-glutamyl-phosphate reductase activity"/>
    <property type="evidence" value="ECO:0007669"/>
    <property type="project" value="InterPro"/>
</dbReference>
<feature type="domain" description="Semialdehyde dehydrogenase NAD-binding" evidence="7">
    <location>
        <begin position="22"/>
        <end position="158"/>
    </location>
</feature>
<dbReference type="Gene3D" id="3.30.360.10">
    <property type="entry name" value="Dihydrodipicolinate Reductase, domain 2"/>
    <property type="match status" value="1"/>
</dbReference>
<dbReference type="GO" id="GO:0019878">
    <property type="term" value="P:lysine biosynthetic process via aminoadipic acid"/>
    <property type="evidence" value="ECO:0007669"/>
    <property type="project" value="UniProtKB-UniRule"/>
</dbReference>
<comment type="similarity">
    <text evidence="6">Belongs to the NAGSA dehydrogenase family. Type 1 subfamily. LysY sub-subfamily.</text>
</comment>
<comment type="catalytic activity">
    <reaction evidence="6">
        <text>[amino-group carrier protein]-C-terminal-N-(1-carboxy-5-oxopentan-1-yl)-L-glutamine + phosphate + NADP(+) = [amino-group carrier protein]-C-terminal-N-(1-carboxy-5-phosphooxy-5-oxopentan-1-yl)-L-glutamine + NADPH + H(+)</text>
        <dbReference type="Rhea" id="RHEA:41948"/>
        <dbReference type="Rhea" id="RHEA-COMP:9712"/>
        <dbReference type="Rhea" id="RHEA-COMP:9714"/>
        <dbReference type="ChEBI" id="CHEBI:15378"/>
        <dbReference type="ChEBI" id="CHEBI:43474"/>
        <dbReference type="ChEBI" id="CHEBI:57783"/>
        <dbReference type="ChEBI" id="CHEBI:58349"/>
        <dbReference type="ChEBI" id="CHEBI:78499"/>
        <dbReference type="ChEBI" id="CHEBI:78501"/>
        <dbReference type="EC" id="1.2.1.103"/>
    </reaction>
</comment>
<evidence type="ECO:0000256" key="5">
    <source>
        <dbReference type="ARBA" id="ARBA00023154"/>
    </source>
</evidence>
<dbReference type="InterPro" id="IPR036291">
    <property type="entry name" value="NAD(P)-bd_dom_sf"/>
</dbReference>
<name>E1IGN6_9CHLR</name>
<comment type="caution">
    <text evidence="8">The sequence shown here is derived from an EMBL/GenBank/DDBJ whole genome shotgun (WGS) entry which is preliminary data.</text>
</comment>
<evidence type="ECO:0000256" key="1">
    <source>
        <dbReference type="ARBA" id="ARBA00022490"/>
    </source>
</evidence>
<dbReference type="InterPro" id="IPR000706">
    <property type="entry name" value="AGPR_type-1"/>
</dbReference>
<dbReference type="NCBIfam" id="TIGR01850">
    <property type="entry name" value="argC"/>
    <property type="match status" value="1"/>
</dbReference>
<dbReference type="SUPFAM" id="SSF55347">
    <property type="entry name" value="Glyceraldehyde-3-phosphate dehydrogenase-like, C-terminal domain"/>
    <property type="match status" value="1"/>
</dbReference>
<comment type="subcellular location">
    <subcellularLocation>
        <location evidence="6">Cytoplasm</location>
    </subcellularLocation>
</comment>
<sequence>MRPYARPKVTLPIPQEDRIMTRVSIVGASGYVGGELLRLLLWHPEVTVVQATSGRNAGRYLYQVHPNLRGRTSLQFVHPDKLEPCDLLFLALPHGEAARAMQRYTGLAERIIDCSADFRLTDPAAYKRWYGEDHPAPEWLGRFVYGLPEVSREALRGAQYASGVGCNATASNLALLPLVRAGLIDTSKPVLIEVKVGSSEGGASSTDSSHHPERAGAVRSFAPVGHRHTAEIEQVTCLSNPHLSITSVELVRGALATAHAFAARPIADKDLWQAYRGFAKEQPFVRVVKERQGIYRYPEPKILAGSNFADLGFALDPESGRIVSICAIDNLMKGAAGSAVQCMNLMLGFEETMGLEFPGLHPV</sequence>
<proteinExistence type="inferred from homology"/>
<evidence type="ECO:0000256" key="2">
    <source>
        <dbReference type="ARBA" id="ARBA00022605"/>
    </source>
</evidence>
<dbReference type="HAMAP" id="MF_00150">
    <property type="entry name" value="ArgC_type1"/>
    <property type="match status" value="1"/>
</dbReference>
<keyword evidence="2 6" id="KW-0028">Amino-acid biosynthesis</keyword>
<keyword evidence="1 6" id="KW-0963">Cytoplasm</keyword>
<dbReference type="Gene3D" id="3.40.50.720">
    <property type="entry name" value="NAD(P)-binding Rossmann-like Domain"/>
    <property type="match status" value="1"/>
</dbReference>
<dbReference type="InterPro" id="IPR000534">
    <property type="entry name" value="Semialdehyde_DH_NAD-bd"/>
</dbReference>
<dbReference type="GO" id="GO:0043870">
    <property type="term" value="F:N-acetyl-gamma-aminoadipyl-phosphate reductase activity"/>
    <property type="evidence" value="ECO:0007669"/>
    <property type="project" value="RHEA"/>
</dbReference>
<dbReference type="PANTHER" id="PTHR32338">
    <property type="entry name" value="N-ACETYL-GAMMA-GLUTAMYL-PHOSPHATE REDUCTASE, CHLOROPLASTIC-RELATED-RELATED"/>
    <property type="match status" value="1"/>
</dbReference>
<accession>E1IGN6</accession>
<dbReference type="EC" id="1.2.1.103" evidence="6"/>
<dbReference type="CDD" id="cd23939">
    <property type="entry name" value="AGPR_1_C_LysY"/>
    <property type="match status" value="1"/>
</dbReference>
<dbReference type="GO" id="GO:0005737">
    <property type="term" value="C:cytoplasm"/>
    <property type="evidence" value="ECO:0007669"/>
    <property type="project" value="UniProtKB-SubCell"/>
</dbReference>
<reference evidence="8 9" key="1">
    <citation type="journal article" date="2011" name="J. Bacteriol.">
        <title>Draft genome sequence of the anoxygenic filamentous phototrophic bacterium Oscillochloris trichoides subsp. DG-6.</title>
        <authorList>
            <person name="Kuznetsov B.B."/>
            <person name="Ivanovsky R.N."/>
            <person name="Keppen O.I."/>
            <person name="Sukhacheva M.V."/>
            <person name="Bumazhkin B.K."/>
            <person name="Patutina E.O."/>
            <person name="Beletsky A.V."/>
            <person name="Mardanov A.V."/>
            <person name="Baslerov R.V."/>
            <person name="Panteleeva A.N."/>
            <person name="Kolganova T.V."/>
            <person name="Ravin N.V."/>
            <person name="Skryabin K.G."/>
        </authorList>
    </citation>
    <scope>NUCLEOTIDE SEQUENCE [LARGE SCALE GENOMIC DNA]</scope>
    <source>
        <strain evidence="8 9">DG-6</strain>
    </source>
</reference>
<dbReference type="InterPro" id="IPR058924">
    <property type="entry name" value="AGPR_dimerisation_dom"/>
</dbReference>
<evidence type="ECO:0000256" key="4">
    <source>
        <dbReference type="ARBA" id="ARBA00023002"/>
    </source>
</evidence>
<dbReference type="HOGENOM" id="CLU_006384_0_1_0"/>
<protein>
    <recommendedName>
        <fullName evidence="6">Putative [LysW]-L-2-aminoadipate 6-phosphate reductase</fullName>
        <ecNumber evidence="6">1.2.1.103</ecNumber>
    </recommendedName>
</protein>
<keyword evidence="4 6" id="KW-0560">Oxidoreductase</keyword>
<keyword evidence="3 6" id="KW-0521">NADP</keyword>
<dbReference type="GO" id="GO:0006526">
    <property type="term" value="P:L-arginine biosynthetic process"/>
    <property type="evidence" value="ECO:0007669"/>
    <property type="project" value="InterPro"/>
</dbReference>
<dbReference type="eggNOG" id="COG0002">
    <property type="taxonomic scope" value="Bacteria"/>
</dbReference>
<keyword evidence="9" id="KW-1185">Reference proteome</keyword>
<feature type="binding site" evidence="6">
    <location>
        <begin position="29"/>
        <end position="32"/>
    </location>
    <ligand>
        <name>NADP(+)</name>
        <dbReference type="ChEBI" id="CHEBI:58349"/>
    </ligand>
</feature>